<evidence type="ECO:0000313" key="12">
    <source>
        <dbReference type="EMBL" id="KAF2181362.1"/>
    </source>
</evidence>
<dbReference type="PANTHER" id="PTHR12147">
    <property type="entry name" value="METALLOPEPTIDASE M28 FAMILY MEMBER"/>
    <property type="match status" value="1"/>
</dbReference>
<dbReference type="CDD" id="cd02130">
    <property type="entry name" value="PA_ScAPY_like"/>
    <property type="match status" value="1"/>
</dbReference>
<dbReference type="SUPFAM" id="SSF52025">
    <property type="entry name" value="PA domain"/>
    <property type="match status" value="1"/>
</dbReference>
<dbReference type="Pfam" id="PF02225">
    <property type="entry name" value="PA"/>
    <property type="match status" value="1"/>
</dbReference>
<evidence type="ECO:0000256" key="3">
    <source>
        <dbReference type="ARBA" id="ARBA00022438"/>
    </source>
</evidence>
<feature type="domain" description="PA" evidence="10">
    <location>
        <begin position="151"/>
        <end position="234"/>
    </location>
</feature>
<keyword evidence="13" id="KW-1185">Reference proteome</keyword>
<feature type="chain" id="PRO_5025708262" description="Peptide hydrolase" evidence="9">
    <location>
        <begin position="22"/>
        <end position="509"/>
    </location>
</feature>
<evidence type="ECO:0000259" key="11">
    <source>
        <dbReference type="Pfam" id="PF04389"/>
    </source>
</evidence>
<protein>
    <recommendedName>
        <fullName evidence="9">Peptide hydrolase</fullName>
        <ecNumber evidence="9">3.4.-.-</ecNumber>
    </recommendedName>
</protein>
<keyword evidence="7 9" id="KW-0378">Hydrolase</keyword>
<sequence>MGALIKYSSLALCAALAPTSALQVPFLSSNTQTLVQVTNETKPLVNSSALQDLISGDRLMMRAKKLYKIAKMGEEEYNHPTRVIGSLGHLGTLSYIYETILQLGEYYSITNQSFPAVSGNVFESRLVLGDEVPKSAAPMGLTPPTKNREPVHGTLVLIENEGCDSSDYPAEVAGDIAFIKRGTCPFGTKSEHAGRAGANAAVVYNYDKDGVHGTLGTPSPFHVATFGLSGEEAAPIIKKLENKEYVDAIAYIDAEVKTILTVNIIAQTTDGDPDNCVMLGAHSDSVAEGPGINDDGSGTISLLEVATQLTEYSVNNCVRFAWWAGEEEGLLGSDYYVATLPAEENKKIRLFMDYDMMASPNFAYQIYNATNALNPEGSEELRDLYIDWYEEQGLNYTFIPFDGRSDYDGFIRNGIPGGGIATGAEGIKTKKEEKMFGGNAGDWYDPCYHQLCDDLGNVNVTAWIVNTRLIAHSVATYARSFEDFPKRTVFTASSAYENQAKYHGPKLFI</sequence>
<dbReference type="InterPro" id="IPR041756">
    <property type="entry name" value="M28_SGAP-like"/>
</dbReference>
<dbReference type="OrthoDB" id="10013407at2759"/>
<evidence type="ECO:0000256" key="8">
    <source>
        <dbReference type="ARBA" id="ARBA00022833"/>
    </source>
</evidence>
<comment type="similarity">
    <text evidence="2">Belongs to the peptidase M28 family. M28A subfamily.</text>
</comment>
<feature type="signal peptide" evidence="9">
    <location>
        <begin position="1"/>
        <end position="21"/>
    </location>
</feature>
<dbReference type="GO" id="GO:0006508">
    <property type="term" value="P:proteolysis"/>
    <property type="evidence" value="ECO:0007669"/>
    <property type="project" value="UniProtKB-KW"/>
</dbReference>
<dbReference type="Gene3D" id="3.50.30.30">
    <property type="match status" value="1"/>
</dbReference>
<dbReference type="InterPro" id="IPR045175">
    <property type="entry name" value="M28_fam"/>
</dbReference>
<dbReference type="PANTHER" id="PTHR12147:SF17">
    <property type="entry name" value="AMINOPEPTIDASE Y"/>
    <property type="match status" value="1"/>
</dbReference>
<dbReference type="InterPro" id="IPR007484">
    <property type="entry name" value="Peptidase_M28"/>
</dbReference>
<dbReference type="FunFam" id="3.40.630.10:FF:000093">
    <property type="entry name" value="Peptide hydrolase"/>
    <property type="match status" value="1"/>
</dbReference>
<evidence type="ECO:0000313" key="13">
    <source>
        <dbReference type="Proteomes" id="UP000800200"/>
    </source>
</evidence>
<proteinExistence type="inferred from homology"/>
<dbReference type="Proteomes" id="UP000800200">
    <property type="component" value="Unassembled WGS sequence"/>
</dbReference>
<keyword evidence="3" id="KW-0031">Aminopeptidase</keyword>
<dbReference type="Pfam" id="PF04389">
    <property type="entry name" value="Peptidase_M28"/>
    <property type="match status" value="1"/>
</dbReference>
<evidence type="ECO:0000256" key="6">
    <source>
        <dbReference type="ARBA" id="ARBA00022729"/>
    </source>
</evidence>
<evidence type="ECO:0000256" key="1">
    <source>
        <dbReference type="ARBA" id="ARBA00001947"/>
    </source>
</evidence>
<dbReference type="Gene3D" id="3.40.630.10">
    <property type="entry name" value="Zn peptidases"/>
    <property type="match status" value="1"/>
</dbReference>
<keyword evidence="6 9" id="KW-0732">Signal</keyword>
<reference evidence="12" key="1">
    <citation type="journal article" date="2020" name="Stud. Mycol.">
        <title>101 Dothideomycetes genomes: a test case for predicting lifestyles and emergence of pathogens.</title>
        <authorList>
            <person name="Haridas S."/>
            <person name="Albert R."/>
            <person name="Binder M."/>
            <person name="Bloem J."/>
            <person name="Labutti K."/>
            <person name="Salamov A."/>
            <person name="Andreopoulos B."/>
            <person name="Baker S."/>
            <person name="Barry K."/>
            <person name="Bills G."/>
            <person name="Bluhm B."/>
            <person name="Cannon C."/>
            <person name="Castanera R."/>
            <person name="Culley D."/>
            <person name="Daum C."/>
            <person name="Ezra D."/>
            <person name="Gonzalez J."/>
            <person name="Henrissat B."/>
            <person name="Kuo A."/>
            <person name="Liang C."/>
            <person name="Lipzen A."/>
            <person name="Lutzoni F."/>
            <person name="Magnuson J."/>
            <person name="Mondo S."/>
            <person name="Nolan M."/>
            <person name="Ohm R."/>
            <person name="Pangilinan J."/>
            <person name="Park H.-J."/>
            <person name="Ramirez L."/>
            <person name="Alfaro M."/>
            <person name="Sun H."/>
            <person name="Tritt A."/>
            <person name="Yoshinaga Y."/>
            <person name="Zwiers L.-H."/>
            <person name="Turgeon B."/>
            <person name="Goodwin S."/>
            <person name="Spatafora J."/>
            <person name="Crous P."/>
            <person name="Grigoriev I."/>
        </authorList>
    </citation>
    <scope>NUCLEOTIDE SEQUENCE</scope>
    <source>
        <strain evidence="12">CBS 207.26</strain>
    </source>
</reference>
<dbReference type="EC" id="3.4.-.-" evidence="9"/>
<dbReference type="InterPro" id="IPR003137">
    <property type="entry name" value="PA_domain"/>
</dbReference>
<dbReference type="GO" id="GO:0046872">
    <property type="term" value="F:metal ion binding"/>
    <property type="evidence" value="ECO:0007669"/>
    <property type="project" value="UniProtKB-KW"/>
</dbReference>
<evidence type="ECO:0000256" key="4">
    <source>
        <dbReference type="ARBA" id="ARBA00022670"/>
    </source>
</evidence>
<evidence type="ECO:0000256" key="9">
    <source>
        <dbReference type="RuleBase" id="RU361240"/>
    </source>
</evidence>
<dbReference type="EMBL" id="ML994653">
    <property type="protein sequence ID" value="KAF2181362.1"/>
    <property type="molecule type" value="Genomic_DNA"/>
</dbReference>
<evidence type="ECO:0000256" key="2">
    <source>
        <dbReference type="ARBA" id="ARBA00005957"/>
    </source>
</evidence>
<evidence type="ECO:0000259" key="10">
    <source>
        <dbReference type="Pfam" id="PF02225"/>
    </source>
</evidence>
<dbReference type="CDD" id="cd03876">
    <property type="entry name" value="M28_SGAP_like"/>
    <property type="match status" value="1"/>
</dbReference>
<dbReference type="SUPFAM" id="SSF53187">
    <property type="entry name" value="Zn-dependent exopeptidases"/>
    <property type="match status" value="1"/>
</dbReference>
<keyword evidence="5 9" id="KW-0479">Metal-binding</keyword>
<dbReference type="AlphaFoldDB" id="A0A6A6DSK1"/>
<dbReference type="InterPro" id="IPR046450">
    <property type="entry name" value="PA_dom_sf"/>
</dbReference>
<evidence type="ECO:0000256" key="5">
    <source>
        <dbReference type="ARBA" id="ARBA00022723"/>
    </source>
</evidence>
<keyword evidence="8 9" id="KW-0862">Zinc</keyword>
<evidence type="ECO:0000256" key="7">
    <source>
        <dbReference type="ARBA" id="ARBA00022801"/>
    </source>
</evidence>
<dbReference type="GO" id="GO:0008235">
    <property type="term" value="F:metalloexopeptidase activity"/>
    <property type="evidence" value="ECO:0007669"/>
    <property type="project" value="InterPro"/>
</dbReference>
<dbReference type="GO" id="GO:0004177">
    <property type="term" value="F:aminopeptidase activity"/>
    <property type="evidence" value="ECO:0007669"/>
    <property type="project" value="UniProtKB-KW"/>
</dbReference>
<comment type="cofactor">
    <cofactor evidence="1">
        <name>Zn(2+)</name>
        <dbReference type="ChEBI" id="CHEBI:29105"/>
    </cofactor>
</comment>
<name>A0A6A6DSK1_9PEZI</name>
<accession>A0A6A6DSK1</accession>
<feature type="domain" description="Peptidase M28" evidence="11">
    <location>
        <begin position="263"/>
        <end position="472"/>
    </location>
</feature>
<gene>
    <name evidence="12" type="ORF">K469DRAFT_671504</name>
</gene>
<keyword evidence="4 9" id="KW-0645">Protease</keyword>
<organism evidence="12 13">
    <name type="scientific">Zopfia rhizophila CBS 207.26</name>
    <dbReference type="NCBI Taxonomy" id="1314779"/>
    <lineage>
        <taxon>Eukaryota</taxon>
        <taxon>Fungi</taxon>
        <taxon>Dikarya</taxon>
        <taxon>Ascomycota</taxon>
        <taxon>Pezizomycotina</taxon>
        <taxon>Dothideomycetes</taxon>
        <taxon>Dothideomycetes incertae sedis</taxon>
        <taxon>Zopfiaceae</taxon>
        <taxon>Zopfia</taxon>
    </lineage>
</organism>